<name>A0AA35R4L4_GEOBA</name>
<feature type="coiled-coil region" evidence="6">
    <location>
        <begin position="168"/>
        <end position="202"/>
    </location>
</feature>
<dbReference type="PANTHER" id="PTHR23323">
    <property type="entry name" value="VACUOLAR PROTEIN SORTING-ASSOCIATED PROTEIN"/>
    <property type="match status" value="1"/>
</dbReference>
<keyword evidence="6" id="KW-0175">Coiled coil</keyword>
<evidence type="ECO:0000256" key="4">
    <source>
        <dbReference type="ARBA" id="ARBA00022833"/>
    </source>
</evidence>
<evidence type="ECO:0000256" key="2">
    <source>
        <dbReference type="ARBA" id="ARBA00022723"/>
    </source>
</evidence>
<dbReference type="GO" id="GO:0030674">
    <property type="term" value="F:protein-macromolecule adaptor activity"/>
    <property type="evidence" value="ECO:0007669"/>
    <property type="project" value="TreeGrafter"/>
</dbReference>
<comment type="caution">
    <text evidence="8">The sequence shown here is derived from an EMBL/GenBank/DDBJ whole genome shotgun (WGS) entry which is preliminary data.</text>
</comment>
<dbReference type="GO" id="GO:0006904">
    <property type="term" value="P:vesicle docking involved in exocytosis"/>
    <property type="evidence" value="ECO:0007669"/>
    <property type="project" value="TreeGrafter"/>
</dbReference>
<sequence>MEASIYYLEFCVNKLKNEDRAIHNFLISTYVMSRSEQKLLAYLTEQSKLLAVVYDPQYALRLCSEHKLTRACVLIYAAMGLYEESVDHALLVDVELARQIAGSKLRDEEMQKKLWLKVAQHVIRKENDIAKAMKFLKDCSILKIEDILPFFPDFATIDHFKDAICTSLSEYNAHIEELKQEMQGATDSAKNIRADIQEIRNKYVMVNSDTTCELCGSRLLVQGFYMFPCHHAFHKDCLIPEVMRHMSSEECSELERLLSEESSGSREGATAMARSSTKAKIDSMLGSQCLYCGDVMIMSVSQPLVPPENLEKELLNWK</sequence>
<dbReference type="GO" id="GO:0008270">
    <property type="term" value="F:zinc ion binding"/>
    <property type="evidence" value="ECO:0007669"/>
    <property type="project" value="UniProtKB-KW"/>
</dbReference>
<dbReference type="EMBL" id="CASHTH010000460">
    <property type="protein sequence ID" value="CAI8002081.1"/>
    <property type="molecule type" value="Genomic_DNA"/>
</dbReference>
<keyword evidence="9" id="KW-1185">Reference proteome</keyword>
<dbReference type="PANTHER" id="PTHR23323:SF26">
    <property type="entry name" value="VACUOLAR PROTEIN SORTING-ASSOCIATED PROTEIN 18 HOMOLOG"/>
    <property type="match status" value="1"/>
</dbReference>
<feature type="domain" description="Pep3/Vps18 RING C-terminal" evidence="7">
    <location>
        <begin position="209"/>
        <end position="297"/>
    </location>
</feature>
<dbReference type="InterPro" id="IPR058919">
    <property type="entry name" value="Pep3/Vps18_RING_C"/>
</dbReference>
<dbReference type="GO" id="GO:0007040">
    <property type="term" value="P:lysosome organization"/>
    <property type="evidence" value="ECO:0007669"/>
    <property type="project" value="TreeGrafter"/>
</dbReference>
<dbReference type="GO" id="GO:0007032">
    <property type="term" value="P:endosome organization"/>
    <property type="evidence" value="ECO:0007669"/>
    <property type="project" value="TreeGrafter"/>
</dbReference>
<proteinExistence type="predicted"/>
<dbReference type="Proteomes" id="UP001174909">
    <property type="component" value="Unassembled WGS sequence"/>
</dbReference>
<dbReference type="AlphaFoldDB" id="A0AA35R4L4"/>
<evidence type="ECO:0000256" key="5">
    <source>
        <dbReference type="PROSITE-ProRule" id="PRU01006"/>
    </source>
</evidence>
<dbReference type="SUPFAM" id="SSF57850">
    <property type="entry name" value="RING/U-box"/>
    <property type="match status" value="1"/>
</dbReference>
<gene>
    <name evidence="8" type="ORF">GBAR_LOCUS3320</name>
</gene>
<organism evidence="8 9">
    <name type="scientific">Geodia barretti</name>
    <name type="common">Barrett's horny sponge</name>
    <dbReference type="NCBI Taxonomy" id="519541"/>
    <lineage>
        <taxon>Eukaryota</taxon>
        <taxon>Metazoa</taxon>
        <taxon>Porifera</taxon>
        <taxon>Demospongiae</taxon>
        <taxon>Heteroscleromorpha</taxon>
        <taxon>Tetractinellida</taxon>
        <taxon>Astrophorina</taxon>
        <taxon>Geodiidae</taxon>
        <taxon>Geodia</taxon>
    </lineage>
</organism>
<comment type="subcellular location">
    <subcellularLocation>
        <location evidence="1">Late endosome membrane</location>
        <topology evidence="1">Peripheral membrane protein</topology>
        <orientation evidence="1">Cytoplasmic side</orientation>
    </subcellularLocation>
</comment>
<dbReference type="GO" id="GO:0031902">
    <property type="term" value="C:late endosome membrane"/>
    <property type="evidence" value="ECO:0007669"/>
    <property type="project" value="UniProtKB-SubCell"/>
</dbReference>
<dbReference type="GO" id="GO:0006886">
    <property type="term" value="P:intracellular protein transport"/>
    <property type="evidence" value="ECO:0007669"/>
    <property type="project" value="UniProtKB-UniRule"/>
</dbReference>
<evidence type="ECO:0000259" key="7">
    <source>
        <dbReference type="Pfam" id="PF26148"/>
    </source>
</evidence>
<feature type="repeat" description="CHCR" evidence="5">
    <location>
        <begin position="1"/>
        <end position="131"/>
    </location>
</feature>
<dbReference type="Pfam" id="PF00637">
    <property type="entry name" value="Clathrin"/>
    <property type="match status" value="1"/>
</dbReference>
<dbReference type="GO" id="GO:0030897">
    <property type="term" value="C:HOPS complex"/>
    <property type="evidence" value="ECO:0007669"/>
    <property type="project" value="TreeGrafter"/>
</dbReference>
<reference evidence="8" key="1">
    <citation type="submission" date="2023-03" db="EMBL/GenBank/DDBJ databases">
        <authorList>
            <person name="Steffen K."/>
            <person name="Cardenas P."/>
        </authorList>
    </citation>
    <scope>NUCLEOTIDE SEQUENCE</scope>
</reference>
<evidence type="ECO:0000256" key="6">
    <source>
        <dbReference type="SAM" id="Coils"/>
    </source>
</evidence>
<dbReference type="GO" id="GO:0048284">
    <property type="term" value="P:organelle fusion"/>
    <property type="evidence" value="ECO:0007669"/>
    <property type="project" value="TreeGrafter"/>
</dbReference>
<evidence type="ECO:0000256" key="3">
    <source>
        <dbReference type="ARBA" id="ARBA00022771"/>
    </source>
</evidence>
<keyword evidence="3" id="KW-0863">Zinc-finger</keyword>
<dbReference type="InterPro" id="IPR000547">
    <property type="entry name" value="Clathrin_H-chain/VPS_repeat"/>
</dbReference>
<dbReference type="InterPro" id="IPR055358">
    <property type="entry name" value="CHCR"/>
</dbReference>
<evidence type="ECO:0000313" key="8">
    <source>
        <dbReference type="EMBL" id="CAI8002081.1"/>
    </source>
</evidence>
<evidence type="ECO:0000256" key="1">
    <source>
        <dbReference type="ARBA" id="ARBA00004492"/>
    </source>
</evidence>
<protein>
    <submittedName>
        <fullName evidence="8">Vacuolar protein sorting-associated protein 18 homolog</fullName>
    </submittedName>
</protein>
<keyword evidence="2" id="KW-0479">Metal-binding</keyword>
<accession>A0AA35R4L4</accession>
<evidence type="ECO:0000313" key="9">
    <source>
        <dbReference type="Proteomes" id="UP001174909"/>
    </source>
</evidence>
<dbReference type="GO" id="GO:0008333">
    <property type="term" value="P:endosome to lysosome transport"/>
    <property type="evidence" value="ECO:0007669"/>
    <property type="project" value="TreeGrafter"/>
</dbReference>
<keyword evidence="4" id="KW-0862">Zinc</keyword>
<dbReference type="PROSITE" id="PS50236">
    <property type="entry name" value="CHCR"/>
    <property type="match status" value="1"/>
</dbReference>
<dbReference type="Pfam" id="PF26148">
    <property type="entry name" value="VPS18_RING_C"/>
    <property type="match status" value="1"/>
</dbReference>